<reference evidence="2 3" key="1">
    <citation type="submission" date="2015-05" db="EMBL/GenBank/DDBJ databases">
        <authorList>
            <person name="Wang D.B."/>
            <person name="Wang M."/>
        </authorList>
    </citation>
    <scope>NUCLEOTIDE SEQUENCE [LARGE SCALE GENOMIC DNA]</scope>
    <source>
        <strain evidence="2">VL1</strain>
    </source>
</reference>
<organism evidence="2 3">
    <name type="scientific">Verticillium longisporum</name>
    <name type="common">Verticillium dahliae var. longisporum</name>
    <dbReference type="NCBI Taxonomy" id="100787"/>
    <lineage>
        <taxon>Eukaryota</taxon>
        <taxon>Fungi</taxon>
        <taxon>Dikarya</taxon>
        <taxon>Ascomycota</taxon>
        <taxon>Pezizomycotina</taxon>
        <taxon>Sordariomycetes</taxon>
        <taxon>Hypocreomycetidae</taxon>
        <taxon>Glomerellales</taxon>
        <taxon>Plectosphaerellaceae</taxon>
        <taxon>Verticillium</taxon>
    </lineage>
</organism>
<feature type="compositionally biased region" description="Basic and acidic residues" evidence="1">
    <location>
        <begin position="20"/>
        <end position="37"/>
    </location>
</feature>
<accession>A0A0G4MSP5</accession>
<evidence type="ECO:0000256" key="1">
    <source>
        <dbReference type="SAM" id="MobiDB-lite"/>
    </source>
</evidence>
<dbReference type="Proteomes" id="UP000044602">
    <property type="component" value="Unassembled WGS sequence"/>
</dbReference>
<protein>
    <submittedName>
        <fullName evidence="2">Uncharacterized protein</fullName>
    </submittedName>
</protein>
<dbReference type="EMBL" id="CVQH01024558">
    <property type="protein sequence ID" value="CRK37085.1"/>
    <property type="molecule type" value="Genomic_DNA"/>
</dbReference>
<dbReference type="AlphaFoldDB" id="A0A0G4MSP5"/>
<proteinExistence type="predicted"/>
<evidence type="ECO:0000313" key="2">
    <source>
        <dbReference type="EMBL" id="CRK37085.1"/>
    </source>
</evidence>
<feature type="region of interest" description="Disordered" evidence="1">
    <location>
        <begin position="1"/>
        <end position="98"/>
    </location>
</feature>
<feature type="non-terminal residue" evidence="2">
    <location>
        <position position="1"/>
    </location>
</feature>
<sequence>RAADSAGAGARRKGRARAAGRGDDVDAELRRRGEAKDPAQASGTRPPARPHAGAHACQGQDAGAGCQNAAARRLPQQRNARVRSQGARQLHRHAWQER</sequence>
<feature type="compositionally biased region" description="Basic residues" evidence="1">
    <location>
        <begin position="89"/>
        <end position="98"/>
    </location>
</feature>
<gene>
    <name evidence="2" type="ORF">BN1708_020205</name>
</gene>
<name>A0A0G4MSP5_VERLO</name>
<keyword evidence="3" id="KW-1185">Reference proteome</keyword>
<evidence type="ECO:0000313" key="3">
    <source>
        <dbReference type="Proteomes" id="UP000044602"/>
    </source>
</evidence>
<feature type="non-terminal residue" evidence="2">
    <location>
        <position position="98"/>
    </location>
</feature>